<evidence type="ECO:0000256" key="1">
    <source>
        <dbReference type="SAM" id="Phobius"/>
    </source>
</evidence>
<accession>A0ABQ6NQS7</accession>
<evidence type="ECO:0000313" key="3">
    <source>
        <dbReference type="EMBL" id="GMK47420.1"/>
    </source>
</evidence>
<dbReference type="SMART" id="SM00014">
    <property type="entry name" value="acidPPc"/>
    <property type="match status" value="1"/>
</dbReference>
<comment type="caution">
    <text evidence="3">The sequence shown here is derived from an EMBL/GenBank/DDBJ whole genome shotgun (WGS) entry which is preliminary data.</text>
</comment>
<dbReference type="InterPro" id="IPR000326">
    <property type="entry name" value="PAP2/HPO"/>
</dbReference>
<dbReference type="SUPFAM" id="SSF48317">
    <property type="entry name" value="Acid phosphatase/Vanadium-dependent haloperoxidase"/>
    <property type="match status" value="1"/>
</dbReference>
<feature type="transmembrane region" description="Helical" evidence="1">
    <location>
        <begin position="95"/>
        <end position="115"/>
    </location>
</feature>
<gene>
    <name evidence="3" type="ORF">PghCCS26_45500</name>
</gene>
<feature type="transmembrane region" description="Helical" evidence="1">
    <location>
        <begin position="160"/>
        <end position="183"/>
    </location>
</feature>
<feature type="domain" description="Phosphatidic acid phosphatase type 2/haloperoxidase" evidence="2">
    <location>
        <begin position="94"/>
        <end position="206"/>
    </location>
</feature>
<proteinExistence type="predicted"/>
<keyword evidence="1" id="KW-1133">Transmembrane helix</keyword>
<feature type="transmembrane region" description="Helical" evidence="1">
    <location>
        <begin position="135"/>
        <end position="153"/>
    </location>
</feature>
<dbReference type="Proteomes" id="UP001285921">
    <property type="component" value="Unassembled WGS sequence"/>
</dbReference>
<evidence type="ECO:0000259" key="2">
    <source>
        <dbReference type="SMART" id="SM00014"/>
    </source>
</evidence>
<sequence length="235" mass="26561">MSSSSIKEQNKVLLRSFIFTVLILFVFGWIAQLVSGQRIAAFDNKMTDAIRSVRSDAMTVVMRVFTELGSEYLVILIVIAFSSLFAFIGYRRELIFYLGVIVSSALLNLVLKTIFHRTRPDINRIIEASGFSFPSGHSMSAFTLYGITIYFLWKHLKYGWMRAVVILIGIVIIAMIGISRIYLGVHYPSDVVGGYLVSAAWLMMSIGLYERFLEQRWLSRKFRLGGGKNEGPSSV</sequence>
<dbReference type="EMBL" id="BTCL01000019">
    <property type="protein sequence ID" value="GMK47420.1"/>
    <property type="molecule type" value="Genomic_DNA"/>
</dbReference>
<name>A0ABQ6NQS7_9BACL</name>
<dbReference type="InterPro" id="IPR036938">
    <property type="entry name" value="PAP2/HPO_sf"/>
</dbReference>
<reference evidence="3 4" key="1">
    <citation type="submission" date="2023-05" db="EMBL/GenBank/DDBJ databases">
        <title>Draft genome of Paenibacillus sp. CCS26.</title>
        <authorList>
            <person name="Akita H."/>
            <person name="Shinto Y."/>
            <person name="Kimura Z."/>
        </authorList>
    </citation>
    <scope>NUCLEOTIDE SEQUENCE [LARGE SCALE GENOMIC DNA]</scope>
    <source>
        <strain evidence="3 4">CCS26</strain>
    </source>
</reference>
<keyword evidence="4" id="KW-1185">Reference proteome</keyword>
<dbReference type="PANTHER" id="PTHR14969">
    <property type="entry name" value="SPHINGOSINE-1-PHOSPHATE PHOSPHOHYDROLASE"/>
    <property type="match status" value="1"/>
</dbReference>
<feature type="transmembrane region" description="Helical" evidence="1">
    <location>
        <begin position="12"/>
        <end position="31"/>
    </location>
</feature>
<dbReference type="Gene3D" id="1.20.144.10">
    <property type="entry name" value="Phosphatidic acid phosphatase type 2/haloperoxidase"/>
    <property type="match status" value="2"/>
</dbReference>
<organism evidence="3 4">
    <name type="scientific">Paenibacillus glycanilyticus</name>
    <dbReference type="NCBI Taxonomy" id="126569"/>
    <lineage>
        <taxon>Bacteria</taxon>
        <taxon>Bacillati</taxon>
        <taxon>Bacillota</taxon>
        <taxon>Bacilli</taxon>
        <taxon>Bacillales</taxon>
        <taxon>Paenibacillaceae</taxon>
        <taxon>Paenibacillus</taxon>
    </lineage>
</organism>
<keyword evidence="1" id="KW-0812">Transmembrane</keyword>
<feature type="transmembrane region" description="Helical" evidence="1">
    <location>
        <begin position="195"/>
        <end position="213"/>
    </location>
</feature>
<feature type="transmembrane region" description="Helical" evidence="1">
    <location>
        <begin position="72"/>
        <end position="90"/>
    </location>
</feature>
<protein>
    <submittedName>
        <fullName evidence="3">Phosphatase PAP2 family protein</fullName>
    </submittedName>
</protein>
<dbReference type="PANTHER" id="PTHR14969:SF13">
    <property type="entry name" value="AT30094P"/>
    <property type="match status" value="1"/>
</dbReference>
<dbReference type="Pfam" id="PF01569">
    <property type="entry name" value="PAP2"/>
    <property type="match status" value="1"/>
</dbReference>
<dbReference type="RefSeq" id="WP_317981380.1">
    <property type="nucleotide sequence ID" value="NZ_BTCL01000019.1"/>
</dbReference>
<keyword evidence="1" id="KW-0472">Membrane</keyword>
<evidence type="ECO:0000313" key="4">
    <source>
        <dbReference type="Proteomes" id="UP001285921"/>
    </source>
</evidence>
<dbReference type="CDD" id="cd03392">
    <property type="entry name" value="PAP2_like_2"/>
    <property type="match status" value="1"/>
</dbReference>